<comment type="caution">
    <text evidence="6">The sequence shown here is derived from an EMBL/GenBank/DDBJ whole genome shotgun (WGS) entry which is preliminary data.</text>
</comment>
<evidence type="ECO:0000256" key="5">
    <source>
        <dbReference type="HAMAP-Rule" id="MF_01805"/>
    </source>
</evidence>
<gene>
    <name evidence="5" type="primary">scpA</name>
    <name evidence="6" type="ORF">BKP37_17380</name>
</gene>
<evidence type="ECO:0000313" key="7">
    <source>
        <dbReference type="Proteomes" id="UP000179524"/>
    </source>
</evidence>
<dbReference type="EMBL" id="MLQR01000049">
    <property type="protein sequence ID" value="OIJ10708.1"/>
    <property type="molecule type" value="Genomic_DNA"/>
</dbReference>
<organism evidence="6 7">
    <name type="scientific">Anaerobacillus alkalilacustris</name>
    <dbReference type="NCBI Taxonomy" id="393763"/>
    <lineage>
        <taxon>Bacteria</taxon>
        <taxon>Bacillati</taxon>
        <taxon>Bacillota</taxon>
        <taxon>Bacilli</taxon>
        <taxon>Bacillales</taxon>
        <taxon>Bacillaceae</taxon>
        <taxon>Anaerobacillus</taxon>
    </lineage>
</organism>
<dbReference type="Proteomes" id="UP000179524">
    <property type="component" value="Unassembled WGS sequence"/>
</dbReference>
<dbReference type="InterPro" id="IPR003768">
    <property type="entry name" value="ScpA"/>
</dbReference>
<dbReference type="NCBIfam" id="NF000995">
    <property type="entry name" value="PRK00104.1-4"/>
    <property type="match status" value="1"/>
</dbReference>
<evidence type="ECO:0000313" key="6">
    <source>
        <dbReference type="EMBL" id="OIJ10708.1"/>
    </source>
</evidence>
<accession>A0A1S2LDY2</accession>
<keyword evidence="3 5" id="KW-0131">Cell cycle</keyword>
<dbReference type="InterPro" id="IPR023093">
    <property type="entry name" value="ScpA-like_C"/>
</dbReference>
<dbReference type="PANTHER" id="PTHR33969">
    <property type="entry name" value="SEGREGATION AND CONDENSATION PROTEIN A"/>
    <property type="match status" value="1"/>
</dbReference>
<keyword evidence="5" id="KW-0963">Cytoplasm</keyword>
<dbReference type="Pfam" id="PF02616">
    <property type="entry name" value="SMC_ScpA"/>
    <property type="match status" value="1"/>
</dbReference>
<proteinExistence type="inferred from homology"/>
<keyword evidence="1 5" id="KW-0132">Cell division</keyword>
<dbReference type="Gene3D" id="1.10.10.580">
    <property type="entry name" value="Structural maintenance of chromosome 1. Chain E"/>
    <property type="match status" value="1"/>
</dbReference>
<keyword evidence="7" id="KW-1185">Reference proteome</keyword>
<evidence type="ECO:0000256" key="4">
    <source>
        <dbReference type="ARBA" id="ARBA00044777"/>
    </source>
</evidence>
<dbReference type="GO" id="GO:0051301">
    <property type="term" value="P:cell division"/>
    <property type="evidence" value="ECO:0007669"/>
    <property type="project" value="UniProtKB-KW"/>
</dbReference>
<dbReference type="PANTHER" id="PTHR33969:SF2">
    <property type="entry name" value="SEGREGATION AND CONDENSATION PROTEIN A"/>
    <property type="match status" value="1"/>
</dbReference>
<comment type="subunit">
    <text evidence="5">Component of a cohesin-like complex composed of ScpA, ScpB and the Smc homodimer, in which ScpA and ScpB bind to the head domain of Smc. The presence of the three proteins is required for the association of the complex with DNA.</text>
</comment>
<dbReference type="HAMAP" id="MF_01805">
    <property type="entry name" value="ScpA"/>
    <property type="match status" value="1"/>
</dbReference>
<evidence type="ECO:0000256" key="1">
    <source>
        <dbReference type="ARBA" id="ARBA00022618"/>
    </source>
</evidence>
<protein>
    <recommendedName>
        <fullName evidence="4 5">Segregation and condensation protein A</fullName>
    </recommendedName>
</protein>
<dbReference type="GO" id="GO:0006260">
    <property type="term" value="P:DNA replication"/>
    <property type="evidence" value="ECO:0007669"/>
    <property type="project" value="UniProtKB-UniRule"/>
</dbReference>
<evidence type="ECO:0000256" key="2">
    <source>
        <dbReference type="ARBA" id="ARBA00022829"/>
    </source>
</evidence>
<dbReference type="GO" id="GO:0007059">
    <property type="term" value="P:chromosome segregation"/>
    <property type="evidence" value="ECO:0007669"/>
    <property type="project" value="UniProtKB-UniRule"/>
</dbReference>
<comment type="subcellular location">
    <subcellularLocation>
        <location evidence="5">Cytoplasm</location>
    </subcellularLocation>
    <text evidence="5">Associated with two foci at the outer edges of the nucleoid region in young cells, and at four foci within both cell halves in older cells.</text>
</comment>
<dbReference type="OrthoDB" id="9811016at2"/>
<evidence type="ECO:0000256" key="3">
    <source>
        <dbReference type="ARBA" id="ARBA00023306"/>
    </source>
</evidence>
<dbReference type="Gene3D" id="6.10.250.2410">
    <property type="match status" value="1"/>
</dbReference>
<reference evidence="6 7" key="1">
    <citation type="submission" date="2016-10" db="EMBL/GenBank/DDBJ databases">
        <title>Draft genome sequences of four alkaliphilic bacteria belonging to the Anaerobacillus genus.</title>
        <authorList>
            <person name="Bassil N.M."/>
            <person name="Lloyd J.R."/>
        </authorList>
    </citation>
    <scope>NUCLEOTIDE SEQUENCE [LARGE SCALE GENOMIC DNA]</scope>
    <source>
        <strain evidence="6 7">DSM 18345</strain>
    </source>
</reference>
<dbReference type="GO" id="GO:0005737">
    <property type="term" value="C:cytoplasm"/>
    <property type="evidence" value="ECO:0007669"/>
    <property type="project" value="UniProtKB-SubCell"/>
</dbReference>
<dbReference type="AlphaFoldDB" id="A0A1S2LDY2"/>
<comment type="similarity">
    <text evidence="5">Belongs to the ScpA family.</text>
</comment>
<dbReference type="RefSeq" id="WP_071310889.1">
    <property type="nucleotide sequence ID" value="NZ_MLQR01000049.1"/>
</dbReference>
<sequence>MNQYNVKLDAFEGPLDLLLHLINKAEVDIYDIPVAKITDQYMNYLHTMQRLELDVASEYLVMAATLLAIKSKMLLPKHEDELFNQEYELVEEEDPREELINRLIEYRRYKEVAETLKDREKERGLLFSKSPSDLTPFIEEAKLEPQTINATLYDMLDAFSQLLKRKELKLPKQTKINREDFPLEKRMEEIIDELNVRNGKITFFQLFDFDDRGRMIVTFLAVLELMKAKKIICQQESNFHDIDILRWEESRLDE</sequence>
<comment type="function">
    <text evidence="5">Participates in chromosomal partition during cell division. May act via the formation of a condensin-like complex containing Smc and ScpB that pull DNA away from mid-cell into both cell halves.</text>
</comment>
<keyword evidence="2 5" id="KW-0159">Chromosome partition</keyword>
<name>A0A1S2LDY2_9BACI</name>